<dbReference type="EMBL" id="MFHT01000022">
    <property type="protein sequence ID" value="OGF77300.1"/>
    <property type="molecule type" value="Genomic_DNA"/>
</dbReference>
<proteinExistence type="predicted"/>
<dbReference type="AlphaFoldDB" id="A0A1F5WNU8"/>
<organism evidence="2 3">
    <name type="scientific">Candidatus Giovannonibacteria bacterium RIFCSPHIGHO2_12_FULL_43_15</name>
    <dbReference type="NCBI Taxonomy" id="1798341"/>
    <lineage>
        <taxon>Bacteria</taxon>
        <taxon>Candidatus Giovannoniibacteriota</taxon>
    </lineage>
</organism>
<keyword evidence="1" id="KW-1133">Transmembrane helix</keyword>
<feature type="transmembrane region" description="Helical" evidence="1">
    <location>
        <begin position="14"/>
        <end position="33"/>
    </location>
</feature>
<sequence>MKYIRIYLPKEEKLLPLIIITLVFLLGVYIMTLNTAVSDNFHRGEIDREARSLRQDIQDQEEVFITSLSGFYDQYSASFEKKEIPKQEFVSRESNFALSSLGNLR</sequence>
<comment type="caution">
    <text evidence="2">The sequence shown here is derived from an EMBL/GenBank/DDBJ whole genome shotgun (WGS) entry which is preliminary data.</text>
</comment>
<reference evidence="2 3" key="1">
    <citation type="journal article" date="2016" name="Nat. Commun.">
        <title>Thousands of microbial genomes shed light on interconnected biogeochemical processes in an aquifer system.</title>
        <authorList>
            <person name="Anantharaman K."/>
            <person name="Brown C.T."/>
            <person name="Hug L.A."/>
            <person name="Sharon I."/>
            <person name="Castelle C.J."/>
            <person name="Probst A.J."/>
            <person name="Thomas B.C."/>
            <person name="Singh A."/>
            <person name="Wilkins M.J."/>
            <person name="Karaoz U."/>
            <person name="Brodie E.L."/>
            <person name="Williams K.H."/>
            <person name="Hubbard S.S."/>
            <person name="Banfield J.F."/>
        </authorList>
    </citation>
    <scope>NUCLEOTIDE SEQUENCE [LARGE SCALE GENOMIC DNA]</scope>
</reference>
<evidence type="ECO:0000313" key="3">
    <source>
        <dbReference type="Proteomes" id="UP000177723"/>
    </source>
</evidence>
<evidence type="ECO:0000313" key="2">
    <source>
        <dbReference type="EMBL" id="OGF77300.1"/>
    </source>
</evidence>
<evidence type="ECO:0000256" key="1">
    <source>
        <dbReference type="SAM" id="Phobius"/>
    </source>
</evidence>
<gene>
    <name evidence="2" type="ORF">A3F23_00400</name>
</gene>
<protein>
    <submittedName>
        <fullName evidence="2">Uncharacterized protein</fullName>
    </submittedName>
</protein>
<accession>A0A1F5WNU8</accession>
<keyword evidence="1" id="KW-0812">Transmembrane</keyword>
<keyword evidence="1" id="KW-0472">Membrane</keyword>
<name>A0A1F5WNU8_9BACT</name>
<dbReference type="Proteomes" id="UP000177723">
    <property type="component" value="Unassembled WGS sequence"/>
</dbReference>